<dbReference type="EMBL" id="KZ820019">
    <property type="protein sequence ID" value="PWN49671.1"/>
    <property type="molecule type" value="Genomic_DNA"/>
</dbReference>
<evidence type="ECO:0000313" key="2">
    <source>
        <dbReference type="Proteomes" id="UP000245626"/>
    </source>
</evidence>
<name>A0ACD0NV54_9BASI</name>
<proteinExistence type="predicted"/>
<gene>
    <name evidence="1" type="ORF">IE53DRAFT_388079</name>
</gene>
<evidence type="ECO:0000313" key="1">
    <source>
        <dbReference type="EMBL" id="PWN49671.1"/>
    </source>
</evidence>
<organism evidence="1 2">
    <name type="scientific">Violaceomyces palustris</name>
    <dbReference type="NCBI Taxonomy" id="1673888"/>
    <lineage>
        <taxon>Eukaryota</taxon>
        <taxon>Fungi</taxon>
        <taxon>Dikarya</taxon>
        <taxon>Basidiomycota</taxon>
        <taxon>Ustilaginomycotina</taxon>
        <taxon>Ustilaginomycetes</taxon>
        <taxon>Violaceomycetales</taxon>
        <taxon>Violaceomycetaceae</taxon>
        <taxon>Violaceomyces</taxon>
    </lineage>
</organism>
<keyword evidence="2" id="KW-1185">Reference proteome</keyword>
<reference evidence="1 2" key="1">
    <citation type="journal article" date="2018" name="Mol. Biol. Evol.">
        <title>Broad Genomic Sampling Reveals a Smut Pathogenic Ancestry of the Fungal Clade Ustilaginomycotina.</title>
        <authorList>
            <person name="Kijpornyongpan T."/>
            <person name="Mondo S.J."/>
            <person name="Barry K."/>
            <person name="Sandor L."/>
            <person name="Lee J."/>
            <person name="Lipzen A."/>
            <person name="Pangilinan J."/>
            <person name="LaButti K."/>
            <person name="Hainaut M."/>
            <person name="Henrissat B."/>
            <person name="Grigoriev I.V."/>
            <person name="Spatafora J.W."/>
            <person name="Aime M.C."/>
        </authorList>
    </citation>
    <scope>NUCLEOTIDE SEQUENCE [LARGE SCALE GENOMIC DNA]</scope>
    <source>
        <strain evidence="1 2">SA 807</strain>
    </source>
</reference>
<accession>A0ACD0NV54</accession>
<sequence>MIRSSQKPHLQGKDSKGSVKQEGEEEDMPSTTRRKRKEWSERHQEPNPSPPPSKRSKKGGVRKKLTPPWSKEEDAIFIEMVLEAFKPDYAKILNRDLEVNRNSPERVKDLVQLRNR</sequence>
<protein>
    <submittedName>
        <fullName evidence="1">Uncharacterized protein</fullName>
    </submittedName>
</protein>
<dbReference type="Proteomes" id="UP000245626">
    <property type="component" value="Unassembled WGS sequence"/>
</dbReference>